<dbReference type="OMA" id="FRQKSAR"/>
<dbReference type="AlphaFoldDB" id="A0A8S1NYP5"/>
<organism evidence="2 3">
    <name type="scientific">Paramecium primaurelia</name>
    <dbReference type="NCBI Taxonomy" id="5886"/>
    <lineage>
        <taxon>Eukaryota</taxon>
        <taxon>Sar</taxon>
        <taxon>Alveolata</taxon>
        <taxon>Ciliophora</taxon>
        <taxon>Intramacronucleata</taxon>
        <taxon>Oligohymenophorea</taxon>
        <taxon>Peniculida</taxon>
        <taxon>Parameciidae</taxon>
        <taxon>Paramecium</taxon>
    </lineage>
</organism>
<keyword evidence="3" id="KW-1185">Reference proteome</keyword>
<reference evidence="2" key="1">
    <citation type="submission" date="2021-01" db="EMBL/GenBank/DDBJ databases">
        <authorList>
            <consortium name="Genoscope - CEA"/>
            <person name="William W."/>
        </authorList>
    </citation>
    <scope>NUCLEOTIDE SEQUENCE</scope>
</reference>
<protein>
    <submittedName>
        <fullName evidence="2">Uncharacterized protein</fullName>
    </submittedName>
</protein>
<accession>A0A8S1NYP5</accession>
<comment type="caution">
    <text evidence="2">The sequence shown here is derived from an EMBL/GenBank/DDBJ whole genome shotgun (WGS) entry which is preliminary data.</text>
</comment>
<name>A0A8S1NYP5_PARPR</name>
<evidence type="ECO:0000256" key="1">
    <source>
        <dbReference type="SAM" id="MobiDB-lite"/>
    </source>
</evidence>
<evidence type="ECO:0000313" key="2">
    <source>
        <dbReference type="EMBL" id="CAD8094903.1"/>
    </source>
</evidence>
<feature type="region of interest" description="Disordered" evidence="1">
    <location>
        <begin position="185"/>
        <end position="204"/>
    </location>
</feature>
<dbReference type="EMBL" id="CAJJDM010000100">
    <property type="protein sequence ID" value="CAD8094903.1"/>
    <property type="molecule type" value="Genomic_DNA"/>
</dbReference>
<dbReference type="Proteomes" id="UP000688137">
    <property type="component" value="Unassembled WGS sequence"/>
</dbReference>
<sequence>MLKLNSRSLSLQSEWNERQHQSSFKSHRYLQQLKYKCDSSFHISRFRQKSARASIFGDENYSKKWMQQIKIDIPMHRNQKLGKLVFDKLKRLIPTVKYNSALKSLKDHTKVLKILIGIRPRQDTIKISDNNKRGSLKKIPNFIIQKCKQPQKPLLKLFSFNKSLIISQPLFNRVHRNFSQEHISCTKLSQNDSPEKSMPQTQQKRLSIQIRNIYGVKPFSNI</sequence>
<evidence type="ECO:0000313" key="3">
    <source>
        <dbReference type="Proteomes" id="UP000688137"/>
    </source>
</evidence>
<proteinExistence type="predicted"/>
<gene>
    <name evidence="2" type="ORF">PPRIM_AZ9-3.1.T0970090</name>
</gene>